<name>A0AAD6YJM2_9AGAR</name>
<feature type="compositionally biased region" description="Low complexity" evidence="1">
    <location>
        <begin position="159"/>
        <end position="172"/>
    </location>
</feature>
<dbReference type="EMBL" id="JARJCW010000016">
    <property type="protein sequence ID" value="KAJ7215927.1"/>
    <property type="molecule type" value="Genomic_DNA"/>
</dbReference>
<protein>
    <submittedName>
        <fullName evidence="2">Uncharacterized protein</fullName>
    </submittedName>
</protein>
<evidence type="ECO:0000313" key="3">
    <source>
        <dbReference type="Proteomes" id="UP001219525"/>
    </source>
</evidence>
<dbReference type="Proteomes" id="UP001219525">
    <property type="component" value="Unassembled WGS sequence"/>
</dbReference>
<evidence type="ECO:0000256" key="1">
    <source>
        <dbReference type="SAM" id="MobiDB-lite"/>
    </source>
</evidence>
<feature type="region of interest" description="Disordered" evidence="1">
    <location>
        <begin position="159"/>
        <end position="198"/>
    </location>
</feature>
<proteinExistence type="predicted"/>
<dbReference type="AlphaFoldDB" id="A0AAD6YJM2"/>
<reference evidence="2" key="1">
    <citation type="submission" date="2023-03" db="EMBL/GenBank/DDBJ databases">
        <title>Massive genome expansion in bonnet fungi (Mycena s.s.) driven by repeated elements and novel gene families across ecological guilds.</title>
        <authorList>
            <consortium name="Lawrence Berkeley National Laboratory"/>
            <person name="Harder C.B."/>
            <person name="Miyauchi S."/>
            <person name="Viragh M."/>
            <person name="Kuo A."/>
            <person name="Thoen E."/>
            <person name="Andreopoulos B."/>
            <person name="Lu D."/>
            <person name="Skrede I."/>
            <person name="Drula E."/>
            <person name="Henrissat B."/>
            <person name="Morin E."/>
            <person name="Kohler A."/>
            <person name="Barry K."/>
            <person name="LaButti K."/>
            <person name="Morin E."/>
            <person name="Salamov A."/>
            <person name="Lipzen A."/>
            <person name="Mereny Z."/>
            <person name="Hegedus B."/>
            <person name="Baldrian P."/>
            <person name="Stursova M."/>
            <person name="Weitz H."/>
            <person name="Taylor A."/>
            <person name="Grigoriev I.V."/>
            <person name="Nagy L.G."/>
            <person name="Martin F."/>
            <person name="Kauserud H."/>
        </authorList>
    </citation>
    <scope>NUCLEOTIDE SEQUENCE</scope>
    <source>
        <strain evidence="2">9144</strain>
    </source>
</reference>
<accession>A0AAD6YJM2</accession>
<comment type="caution">
    <text evidence="2">The sequence shown here is derived from an EMBL/GenBank/DDBJ whole genome shotgun (WGS) entry which is preliminary data.</text>
</comment>
<gene>
    <name evidence="2" type="ORF">GGX14DRAFT_391603</name>
</gene>
<keyword evidence="3" id="KW-1185">Reference proteome</keyword>
<organism evidence="2 3">
    <name type="scientific">Mycena pura</name>
    <dbReference type="NCBI Taxonomy" id="153505"/>
    <lineage>
        <taxon>Eukaryota</taxon>
        <taxon>Fungi</taxon>
        <taxon>Dikarya</taxon>
        <taxon>Basidiomycota</taxon>
        <taxon>Agaricomycotina</taxon>
        <taxon>Agaricomycetes</taxon>
        <taxon>Agaricomycetidae</taxon>
        <taxon>Agaricales</taxon>
        <taxon>Marasmiineae</taxon>
        <taxon>Mycenaceae</taxon>
        <taxon>Mycena</taxon>
    </lineage>
</organism>
<sequence length="350" mass="39802">MPICLDCSVDFLWLEDEVCVCNKCLELRDKSKIEKVSIRADSIPRIIFDLPGAAEQIGNFQTSDFTSDIWELAQGYKTNRFRHAFRPTPYTESEPAENACGVTSAASKLIKIKALDKARFRQCDWFTNAQEDLPIFDVIATRHMRKNLQRQQKFIGKAAAQAKARPGQAGPPSYGLAWDSEKPKPPKAGRSPGFQAEPRPEHHYLATIMRCCQSVREARESRIGEKAKLFNLKLLSGPPKQFGTWYLGHCSLFVDLCCPKRRSPKGLNTCPFHCKYTLKSHFSPFCTTLGILRSDLRVFNLIKWRHVKRLERVTRGNWDNGSDRDQKQVTVPEQLVVMVQYIGHVDGSAN</sequence>
<evidence type="ECO:0000313" key="2">
    <source>
        <dbReference type="EMBL" id="KAJ7215927.1"/>
    </source>
</evidence>